<name>A0AAD9ZXY4_9ROSI</name>
<dbReference type="Gene3D" id="3.40.50.300">
    <property type="entry name" value="P-loop containing nucleotide triphosphate hydrolases"/>
    <property type="match status" value="1"/>
</dbReference>
<evidence type="ECO:0000256" key="5">
    <source>
        <dbReference type="ARBA" id="ARBA00022927"/>
    </source>
</evidence>
<dbReference type="GO" id="GO:0016020">
    <property type="term" value="C:membrane"/>
    <property type="evidence" value="ECO:0007669"/>
    <property type="project" value="InterPro"/>
</dbReference>
<dbReference type="EMBL" id="JANJYJ010000008">
    <property type="protein sequence ID" value="KAK3194413.1"/>
    <property type="molecule type" value="Genomic_DNA"/>
</dbReference>
<dbReference type="AlphaFoldDB" id="A0AAD9ZXY4"/>
<evidence type="ECO:0000313" key="11">
    <source>
        <dbReference type="Proteomes" id="UP001281410"/>
    </source>
</evidence>
<dbReference type="PANTHER" id="PTHR30612">
    <property type="entry name" value="SECA INNER MEMBRANE COMPONENT OF SEC PROTEIN SECRETION SYSTEM"/>
    <property type="match status" value="1"/>
</dbReference>
<keyword evidence="7" id="KW-0811">Translocation</keyword>
<dbReference type="Pfam" id="PF21090">
    <property type="entry name" value="P-loop_SecA"/>
    <property type="match status" value="1"/>
</dbReference>
<accession>A0AAD9ZXY4</accession>
<evidence type="ECO:0000256" key="6">
    <source>
        <dbReference type="ARBA" id="ARBA00022967"/>
    </source>
</evidence>
<evidence type="ECO:0000256" key="1">
    <source>
        <dbReference type="ARBA" id="ARBA00007650"/>
    </source>
</evidence>
<evidence type="ECO:0000256" key="4">
    <source>
        <dbReference type="ARBA" id="ARBA00022840"/>
    </source>
</evidence>
<dbReference type="PROSITE" id="PS01312">
    <property type="entry name" value="SECA"/>
    <property type="match status" value="1"/>
</dbReference>
<dbReference type="PANTHER" id="PTHR30612:SF0">
    <property type="entry name" value="CHLOROPLAST PROTEIN-TRANSPORTING ATPASE"/>
    <property type="match status" value="1"/>
</dbReference>
<comment type="caution">
    <text evidence="10">The sequence shown here is derived from an EMBL/GenBank/DDBJ whole genome shotgun (WGS) entry which is preliminary data.</text>
</comment>
<reference evidence="10" key="1">
    <citation type="journal article" date="2023" name="Plant J.">
        <title>Genome sequences and population genomics provide insights into the demographic history, inbreeding, and mutation load of two 'living fossil' tree species of Dipteronia.</title>
        <authorList>
            <person name="Feng Y."/>
            <person name="Comes H.P."/>
            <person name="Chen J."/>
            <person name="Zhu S."/>
            <person name="Lu R."/>
            <person name="Zhang X."/>
            <person name="Li P."/>
            <person name="Qiu J."/>
            <person name="Olsen K.M."/>
            <person name="Qiu Y."/>
        </authorList>
    </citation>
    <scope>NUCLEOTIDE SEQUENCE</scope>
    <source>
        <strain evidence="10">NBL</strain>
    </source>
</reference>
<keyword evidence="5" id="KW-0653">Protein transport</keyword>
<keyword evidence="11" id="KW-1185">Reference proteome</keyword>
<dbReference type="GO" id="GO:0006605">
    <property type="term" value="P:protein targeting"/>
    <property type="evidence" value="ECO:0007669"/>
    <property type="project" value="InterPro"/>
</dbReference>
<dbReference type="PROSITE" id="PS51196">
    <property type="entry name" value="SECA_MOTOR_DEAD"/>
    <property type="match status" value="1"/>
</dbReference>
<keyword evidence="6" id="KW-1278">Translocase</keyword>
<dbReference type="InterPro" id="IPR027417">
    <property type="entry name" value="P-loop_NTPase"/>
</dbReference>
<dbReference type="InterPro" id="IPR020937">
    <property type="entry name" value="SecA_CS"/>
</dbReference>
<proteinExistence type="inferred from homology"/>
<dbReference type="InterPro" id="IPR044722">
    <property type="entry name" value="SecA_SF2_C"/>
</dbReference>
<sequence length="150" mass="16578">MIRKEESDVVFRATNGKWRAVVVEIARMHKTGRPVLVGTTSVEQSDSLSQQLQEAGIPHEVLNAKPENVEREAEIVAQSGRLGAVTIATNMAGRGTDIILGGNAEFMARLKLREMLMPRVVKPAEGLFVSVKKPPSKKTWKVWLVLFFGI</sequence>
<keyword evidence="8" id="KW-0472">Membrane</keyword>
<evidence type="ECO:0000256" key="2">
    <source>
        <dbReference type="ARBA" id="ARBA00022448"/>
    </source>
</evidence>
<keyword evidence="4" id="KW-0067">ATP-binding</keyword>
<evidence type="ECO:0000259" key="9">
    <source>
        <dbReference type="PROSITE" id="PS51196"/>
    </source>
</evidence>
<evidence type="ECO:0000256" key="3">
    <source>
        <dbReference type="ARBA" id="ARBA00022741"/>
    </source>
</evidence>
<dbReference type="Proteomes" id="UP001281410">
    <property type="component" value="Unassembled WGS sequence"/>
</dbReference>
<evidence type="ECO:0000313" key="10">
    <source>
        <dbReference type="EMBL" id="KAK3194413.1"/>
    </source>
</evidence>
<dbReference type="GO" id="GO:0071806">
    <property type="term" value="P:protein transmembrane transport"/>
    <property type="evidence" value="ECO:0007669"/>
    <property type="project" value="UniProtKB-ARBA"/>
</dbReference>
<dbReference type="InterPro" id="IPR014018">
    <property type="entry name" value="SecA_motor_DEAD"/>
</dbReference>
<dbReference type="GO" id="GO:0005524">
    <property type="term" value="F:ATP binding"/>
    <property type="evidence" value="ECO:0007669"/>
    <property type="project" value="UniProtKB-KW"/>
</dbReference>
<feature type="domain" description="SecA family profile" evidence="9">
    <location>
        <begin position="1"/>
        <end position="150"/>
    </location>
</feature>
<dbReference type="GO" id="GO:0006886">
    <property type="term" value="P:intracellular protein transport"/>
    <property type="evidence" value="ECO:0007669"/>
    <property type="project" value="InterPro"/>
</dbReference>
<protein>
    <recommendedName>
        <fullName evidence="9">SecA family profile domain-containing protein</fullName>
    </recommendedName>
</protein>
<gene>
    <name evidence="10" type="ORF">Dsin_025723</name>
</gene>
<dbReference type="FunFam" id="3.40.50.300:FF:000113">
    <property type="entry name" value="Preprotein translocase subunit SecA"/>
    <property type="match status" value="1"/>
</dbReference>
<dbReference type="SUPFAM" id="SSF52540">
    <property type="entry name" value="P-loop containing nucleoside triphosphate hydrolases"/>
    <property type="match status" value="1"/>
</dbReference>
<organism evidence="10 11">
    <name type="scientific">Dipteronia sinensis</name>
    <dbReference type="NCBI Taxonomy" id="43782"/>
    <lineage>
        <taxon>Eukaryota</taxon>
        <taxon>Viridiplantae</taxon>
        <taxon>Streptophyta</taxon>
        <taxon>Embryophyta</taxon>
        <taxon>Tracheophyta</taxon>
        <taxon>Spermatophyta</taxon>
        <taxon>Magnoliopsida</taxon>
        <taxon>eudicotyledons</taxon>
        <taxon>Gunneridae</taxon>
        <taxon>Pentapetalae</taxon>
        <taxon>rosids</taxon>
        <taxon>malvids</taxon>
        <taxon>Sapindales</taxon>
        <taxon>Sapindaceae</taxon>
        <taxon>Hippocastanoideae</taxon>
        <taxon>Acereae</taxon>
        <taxon>Dipteronia</taxon>
    </lineage>
</organism>
<keyword evidence="3" id="KW-0547">Nucleotide-binding</keyword>
<evidence type="ECO:0000256" key="8">
    <source>
        <dbReference type="ARBA" id="ARBA00023136"/>
    </source>
</evidence>
<evidence type="ECO:0000256" key="7">
    <source>
        <dbReference type="ARBA" id="ARBA00023010"/>
    </source>
</evidence>
<dbReference type="InterPro" id="IPR000185">
    <property type="entry name" value="SecA"/>
</dbReference>
<comment type="similarity">
    <text evidence="1">Belongs to the SecA family.</text>
</comment>
<keyword evidence="2" id="KW-0813">Transport</keyword>